<dbReference type="SUPFAM" id="SSF46934">
    <property type="entry name" value="UBA-like"/>
    <property type="match status" value="1"/>
</dbReference>
<proteinExistence type="predicted"/>
<dbReference type="GO" id="GO:0032182">
    <property type="term" value="F:ubiquitin-like protein binding"/>
    <property type="evidence" value="ECO:0007669"/>
    <property type="project" value="TreeGrafter"/>
</dbReference>
<evidence type="ECO:0000256" key="2">
    <source>
        <dbReference type="RuleBase" id="RU410713"/>
    </source>
</evidence>
<feature type="domain" description="DCUN1" evidence="3">
    <location>
        <begin position="32"/>
        <end position="227"/>
    </location>
</feature>
<gene>
    <name evidence="4" type="ORF">BCV72DRAFT_205334</name>
</gene>
<dbReference type="Gene3D" id="1.10.238.10">
    <property type="entry name" value="EF-hand"/>
    <property type="match status" value="1"/>
</dbReference>
<name>A0A1X0R6B5_RHIZD</name>
<organism evidence="4">
    <name type="scientific">Rhizopus microsporus var. microsporus</name>
    <dbReference type="NCBI Taxonomy" id="86635"/>
    <lineage>
        <taxon>Eukaryota</taxon>
        <taxon>Fungi</taxon>
        <taxon>Fungi incertae sedis</taxon>
        <taxon>Mucoromycota</taxon>
        <taxon>Mucoromycotina</taxon>
        <taxon>Mucoromycetes</taxon>
        <taxon>Mucorales</taxon>
        <taxon>Mucorineae</taxon>
        <taxon>Rhizopodaceae</taxon>
        <taxon>Rhizopus</taxon>
    </lineage>
</organism>
<dbReference type="InterPro" id="IPR005176">
    <property type="entry name" value="PONY_dom"/>
</dbReference>
<dbReference type="Pfam" id="PF03556">
    <property type="entry name" value="Cullin_binding"/>
    <property type="match status" value="1"/>
</dbReference>
<dbReference type="Gene3D" id="1.10.8.10">
    <property type="entry name" value="DNA helicase RuvA subunit, C-terminal domain"/>
    <property type="match status" value="1"/>
</dbReference>
<dbReference type="Gene3D" id="1.10.238.200">
    <property type="entry name" value="Cullin, PONY binding domain"/>
    <property type="match status" value="1"/>
</dbReference>
<keyword evidence="1" id="KW-0833">Ubl conjugation pathway</keyword>
<dbReference type="GO" id="GO:0031624">
    <property type="term" value="F:ubiquitin conjugating enzyme binding"/>
    <property type="evidence" value="ECO:0007669"/>
    <property type="project" value="TreeGrafter"/>
</dbReference>
<comment type="function">
    <text evidence="2">Neddylation of cullins play an essential role in the regulation of SCF-type complexes activity.</text>
</comment>
<evidence type="ECO:0000256" key="1">
    <source>
        <dbReference type="ARBA" id="ARBA00022786"/>
    </source>
</evidence>
<dbReference type="PANTHER" id="PTHR12281">
    <property type="entry name" value="RP42 RELATED"/>
    <property type="match status" value="1"/>
</dbReference>
<dbReference type="GO" id="GO:0005886">
    <property type="term" value="C:plasma membrane"/>
    <property type="evidence" value="ECO:0007669"/>
    <property type="project" value="UniProtKB-ARBA"/>
</dbReference>
<dbReference type="InterPro" id="IPR014764">
    <property type="entry name" value="DCN-prot"/>
</dbReference>
<accession>A0A1X0R6B5</accession>
<evidence type="ECO:0000313" key="4">
    <source>
        <dbReference type="EMBL" id="ORE07542.1"/>
    </source>
</evidence>
<sequence length="237" mass="27824">RQHQIEKIKQLMEITQLSERESTQALKMANWSLQLAINSVFEQKRNVDVQKIKAIPDAISVDGTMTLCEDLGIEPTQLEFLLLSHQLNSERMGEFTKEGFVKGCVDLEADNIDKLKKELETTVVNNYHTDEGFRKVYHYAFLFGRQTGQKSLALEAAIELWRLLLSDRYSLLEQWILFLQQKYNKAISRDTWNLFLDFISQINTDLQNYNPEEAWPILIDEVITPRFLLFFVPMCRW</sequence>
<dbReference type="FunFam" id="1.10.238.200:FF:000003">
    <property type="entry name" value="DCN1-like protein 3"/>
    <property type="match status" value="1"/>
</dbReference>
<dbReference type="Proteomes" id="UP000242414">
    <property type="component" value="Unassembled WGS sequence"/>
</dbReference>
<dbReference type="GO" id="GO:0000151">
    <property type="term" value="C:ubiquitin ligase complex"/>
    <property type="evidence" value="ECO:0007669"/>
    <property type="project" value="TreeGrafter"/>
</dbReference>
<protein>
    <recommendedName>
        <fullName evidence="2">Defective in cullin neddylation protein</fullName>
    </recommendedName>
</protein>
<feature type="non-terminal residue" evidence="4">
    <location>
        <position position="1"/>
    </location>
</feature>
<evidence type="ECO:0000259" key="3">
    <source>
        <dbReference type="PROSITE" id="PS51229"/>
    </source>
</evidence>
<dbReference type="PANTHER" id="PTHR12281:SF31">
    <property type="entry name" value="DCN1-LIKE PROTEIN 3"/>
    <property type="match status" value="1"/>
</dbReference>
<dbReference type="PROSITE" id="PS51229">
    <property type="entry name" value="DCUN1"/>
    <property type="match status" value="1"/>
</dbReference>
<dbReference type="GO" id="GO:0097602">
    <property type="term" value="F:cullin family protein binding"/>
    <property type="evidence" value="ECO:0007669"/>
    <property type="project" value="TreeGrafter"/>
</dbReference>
<dbReference type="OrthoDB" id="286637at2759"/>
<dbReference type="InterPro" id="IPR042460">
    <property type="entry name" value="DCN1-like_PONY"/>
</dbReference>
<dbReference type="VEuPathDB" id="FungiDB:BCV72DRAFT_205334"/>
<reference evidence="4" key="1">
    <citation type="journal article" date="2016" name="Proc. Natl. Acad. Sci. U.S.A.">
        <title>Lipid metabolic changes in an early divergent fungus govern the establishment of a mutualistic symbiosis with endobacteria.</title>
        <authorList>
            <person name="Lastovetsky O.A."/>
            <person name="Gaspar M.L."/>
            <person name="Mondo S.J."/>
            <person name="LaButti K.M."/>
            <person name="Sandor L."/>
            <person name="Grigoriev I.V."/>
            <person name="Henry S.A."/>
            <person name="Pawlowska T.E."/>
        </authorList>
    </citation>
    <scope>NUCLEOTIDE SEQUENCE [LARGE SCALE GENOMIC DNA]</scope>
    <source>
        <strain evidence="4">ATCC 52814</strain>
    </source>
</reference>
<dbReference type="GO" id="GO:0045116">
    <property type="term" value="P:protein neddylation"/>
    <property type="evidence" value="ECO:0007669"/>
    <property type="project" value="TreeGrafter"/>
</dbReference>
<dbReference type="InterPro" id="IPR009060">
    <property type="entry name" value="UBA-like_sf"/>
</dbReference>
<dbReference type="AlphaFoldDB" id="A0A1X0R6B5"/>
<dbReference type="EMBL" id="KV921902">
    <property type="protein sequence ID" value="ORE07542.1"/>
    <property type="molecule type" value="Genomic_DNA"/>
</dbReference>
<dbReference type="Pfam" id="PF14555">
    <property type="entry name" value="UBA_4"/>
    <property type="match status" value="1"/>
</dbReference>